<feature type="transmembrane region" description="Helical" evidence="1">
    <location>
        <begin position="705"/>
        <end position="726"/>
    </location>
</feature>
<keyword evidence="1" id="KW-0472">Membrane</keyword>
<feature type="transmembrane region" description="Helical" evidence="1">
    <location>
        <begin position="598"/>
        <end position="616"/>
    </location>
</feature>
<feature type="transmembrane region" description="Helical" evidence="1">
    <location>
        <begin position="623"/>
        <end position="644"/>
    </location>
</feature>
<dbReference type="STRING" id="493475.GARC_0084"/>
<dbReference type="eggNOG" id="COG4258">
    <property type="taxonomic scope" value="Bacteria"/>
</dbReference>
<gene>
    <name evidence="2" type="ORF">GARC_0084</name>
</gene>
<keyword evidence="3" id="KW-1185">Reference proteome</keyword>
<dbReference type="AlphaFoldDB" id="K6XZG9"/>
<sequence length="738" mass="82202">MLLYHSANQSIKFDANILNILNVGDNSGALTKAARKPFENKALLLLQLNANSASKTYLRQLNTTLTKHVAIQTVSFNPSDNIDIKKLISIYGDYPLAFLSDDAQVARDKDDYQFIIKRYMQLLSQPTNPLVTLSIEQAPLLNIADWFTARFNQSLWKQDDEFLYIESEGLRYYPLFIEFVPKAIQIDQVVTTIAQLDQALSQSHFSEPVTIIKSGLAFHSAAVTQRIQFEMQLFSALSLIGVLLLTLVSFRNLRPLLCIVVLIAASMLAGMTALVVVFEEIHLLSLVFAISLIGIAVDYGYHIMFAAKYTGLRGTSLAKHLAPALLMGAGTTLLSYLLLLLLPILLLQQVAVFVGAGLFFAIFTGLSVITWWSVKVTTEPAKMGPPVAPPRGFKLLLAFLVLGSVVAIPQWYFEDNINMFNSTPQHLIDNEIKVSQLVGNQQYPRFISVTGIDQQQILQRFEKTRNVIQTLTQSAFELKGLDLWLPSIATQKINAQWLEMGIKQQQLDPIIAMVDPLSVEKMFSKSDTWLTADKLPEFIQHMYPSIVKQNNQLVGILSYMGPLDAVLLAQIQAQLDFPINYYDQPAQYSAALTKLRHYILYFLAMAVAALILIMIVRYPIQVGLKLAALPILVAFSALAITQLITGSVTIFNLLGCILILALNVDYVFFLREHGRLNYVLKSIFLSATTTALTFGIMVFSKTPAIWQFGLTVLIGVTLGWLLCNLLPSAILNQGKNQA</sequence>
<keyword evidence="1" id="KW-1133">Transmembrane helix</keyword>
<reference evidence="2 3" key="1">
    <citation type="journal article" date="2017" name="Antonie Van Leeuwenhoek">
        <title>Rhizobium rhizosphaerae sp. nov., a novel species isolated from rice rhizosphere.</title>
        <authorList>
            <person name="Zhao J.J."/>
            <person name="Zhang J."/>
            <person name="Zhang R.J."/>
            <person name="Zhang C.W."/>
            <person name="Yin H.Q."/>
            <person name="Zhang X.X."/>
        </authorList>
    </citation>
    <scope>NUCLEOTIDE SEQUENCE [LARGE SCALE GENOMIC DNA]</scope>
    <source>
        <strain evidence="2 3">BSs20135</strain>
    </source>
</reference>
<evidence type="ECO:0008006" key="4">
    <source>
        <dbReference type="Google" id="ProtNLM"/>
    </source>
</evidence>
<feature type="transmembrane region" description="Helical" evidence="1">
    <location>
        <begin position="682"/>
        <end position="699"/>
    </location>
</feature>
<dbReference type="EMBL" id="BAEO01000002">
    <property type="protein sequence ID" value="GAC17066.1"/>
    <property type="molecule type" value="Genomic_DNA"/>
</dbReference>
<name>K6XZG9_9ALTE</name>
<evidence type="ECO:0000313" key="3">
    <source>
        <dbReference type="Proteomes" id="UP000006327"/>
    </source>
</evidence>
<dbReference type="Proteomes" id="UP000006327">
    <property type="component" value="Unassembled WGS sequence"/>
</dbReference>
<dbReference type="GO" id="GO:0005886">
    <property type="term" value="C:plasma membrane"/>
    <property type="evidence" value="ECO:0007669"/>
    <property type="project" value="TreeGrafter"/>
</dbReference>
<feature type="transmembrane region" description="Helical" evidence="1">
    <location>
        <begin position="233"/>
        <end position="250"/>
    </location>
</feature>
<feature type="transmembrane region" description="Helical" evidence="1">
    <location>
        <begin position="257"/>
        <end position="277"/>
    </location>
</feature>
<evidence type="ECO:0000256" key="1">
    <source>
        <dbReference type="SAM" id="Phobius"/>
    </source>
</evidence>
<proteinExistence type="predicted"/>
<protein>
    <recommendedName>
        <fullName evidence="4">Membrane transport protein MMPL domain-containing protein</fullName>
    </recommendedName>
</protein>
<feature type="transmembrane region" description="Helical" evidence="1">
    <location>
        <begin position="321"/>
        <end position="346"/>
    </location>
</feature>
<dbReference type="PANTHER" id="PTHR33406:SF13">
    <property type="entry name" value="MEMBRANE PROTEIN YDFJ"/>
    <property type="match status" value="1"/>
</dbReference>
<organism evidence="2 3">
    <name type="scientific">Paraglaciecola arctica BSs20135</name>
    <dbReference type="NCBI Taxonomy" id="493475"/>
    <lineage>
        <taxon>Bacteria</taxon>
        <taxon>Pseudomonadati</taxon>
        <taxon>Pseudomonadota</taxon>
        <taxon>Gammaproteobacteria</taxon>
        <taxon>Alteromonadales</taxon>
        <taxon>Alteromonadaceae</taxon>
        <taxon>Paraglaciecola</taxon>
    </lineage>
</organism>
<feature type="transmembrane region" description="Helical" evidence="1">
    <location>
        <begin position="650"/>
        <end position="670"/>
    </location>
</feature>
<evidence type="ECO:0000313" key="2">
    <source>
        <dbReference type="EMBL" id="GAC17066.1"/>
    </source>
</evidence>
<keyword evidence="1" id="KW-0812">Transmembrane</keyword>
<accession>K6XZG9</accession>
<comment type="caution">
    <text evidence="2">The sequence shown here is derived from an EMBL/GenBank/DDBJ whole genome shotgun (WGS) entry which is preliminary data.</text>
</comment>
<feature type="transmembrane region" description="Helical" evidence="1">
    <location>
        <begin position="352"/>
        <end position="374"/>
    </location>
</feature>
<dbReference type="PANTHER" id="PTHR33406">
    <property type="entry name" value="MEMBRANE PROTEIN MJ1562-RELATED"/>
    <property type="match status" value="1"/>
</dbReference>
<feature type="transmembrane region" description="Helical" evidence="1">
    <location>
        <begin position="395"/>
        <end position="413"/>
    </location>
</feature>
<dbReference type="Gene3D" id="1.20.1640.10">
    <property type="entry name" value="Multidrug efflux transporter AcrB transmembrane domain"/>
    <property type="match status" value="2"/>
</dbReference>
<dbReference type="InterPro" id="IPR050545">
    <property type="entry name" value="Mycobact_MmpL"/>
</dbReference>
<dbReference type="SUPFAM" id="SSF82866">
    <property type="entry name" value="Multidrug efflux transporter AcrB transmembrane domain"/>
    <property type="match status" value="2"/>
</dbReference>
<feature type="transmembrane region" description="Helical" evidence="1">
    <location>
        <begin position="283"/>
        <end position="301"/>
    </location>
</feature>